<reference evidence="2 3" key="1">
    <citation type="submission" date="2024-01" db="EMBL/GenBank/DDBJ databases">
        <authorList>
            <person name="Waweru B."/>
        </authorList>
    </citation>
    <scope>NUCLEOTIDE SEQUENCE [LARGE SCALE GENOMIC DNA]</scope>
</reference>
<comment type="caution">
    <text evidence="2">The sequence shown here is derived from an EMBL/GenBank/DDBJ whole genome shotgun (WGS) entry which is preliminary data.</text>
</comment>
<feature type="region of interest" description="Disordered" evidence="1">
    <location>
        <begin position="55"/>
        <end position="78"/>
    </location>
</feature>
<sequence length="107" mass="12084">MAEKKLMQHNIGVKPSPNTISHVMVQRNNLKSIQTKKPSQVAALLFERLGCQGKEMEARGTPTPTHLTTKAEEPEENGWVEDLRKEDFAPKLGTILNLHKTKQKLKD</sequence>
<evidence type="ECO:0000256" key="1">
    <source>
        <dbReference type="SAM" id="MobiDB-lite"/>
    </source>
</evidence>
<protein>
    <submittedName>
        <fullName evidence="2">Uncharacterized protein</fullName>
    </submittedName>
</protein>
<evidence type="ECO:0000313" key="2">
    <source>
        <dbReference type="EMBL" id="CAK7349603.1"/>
    </source>
</evidence>
<evidence type="ECO:0000313" key="3">
    <source>
        <dbReference type="Proteomes" id="UP001314170"/>
    </source>
</evidence>
<proteinExistence type="predicted"/>
<keyword evidence="3" id="KW-1185">Reference proteome</keyword>
<dbReference type="Proteomes" id="UP001314170">
    <property type="component" value="Unassembled WGS sequence"/>
</dbReference>
<gene>
    <name evidence="2" type="ORF">DCAF_LOCUS22323</name>
</gene>
<dbReference type="EMBL" id="CAWUPB010001176">
    <property type="protein sequence ID" value="CAK7349603.1"/>
    <property type="molecule type" value="Genomic_DNA"/>
</dbReference>
<accession>A0AAV1SF02</accession>
<organism evidence="2 3">
    <name type="scientific">Dovyalis caffra</name>
    <dbReference type="NCBI Taxonomy" id="77055"/>
    <lineage>
        <taxon>Eukaryota</taxon>
        <taxon>Viridiplantae</taxon>
        <taxon>Streptophyta</taxon>
        <taxon>Embryophyta</taxon>
        <taxon>Tracheophyta</taxon>
        <taxon>Spermatophyta</taxon>
        <taxon>Magnoliopsida</taxon>
        <taxon>eudicotyledons</taxon>
        <taxon>Gunneridae</taxon>
        <taxon>Pentapetalae</taxon>
        <taxon>rosids</taxon>
        <taxon>fabids</taxon>
        <taxon>Malpighiales</taxon>
        <taxon>Salicaceae</taxon>
        <taxon>Flacourtieae</taxon>
        <taxon>Dovyalis</taxon>
    </lineage>
</organism>
<name>A0AAV1SF02_9ROSI</name>
<dbReference type="AlphaFoldDB" id="A0AAV1SF02"/>